<dbReference type="RefSeq" id="WP_241350173.1">
    <property type="nucleotide sequence ID" value="NZ_JAKZGP010000110.1"/>
</dbReference>
<dbReference type="EMBL" id="JAKZGP010000110">
    <property type="protein sequence ID" value="MCH7411748.1"/>
    <property type="molecule type" value="Genomic_DNA"/>
</dbReference>
<evidence type="ECO:0000313" key="3">
    <source>
        <dbReference type="Proteomes" id="UP001165489"/>
    </source>
</evidence>
<sequence length="95" mass="10222">MKKVTSLLPALGLVLGATMALAFSLPQIEDEPAFGQDPLTGIWYDVTDETPGANTYDCDELQNSECLYDAPFGLGSPISEPNRVFVKNGDLEEAV</sequence>
<evidence type="ECO:0000313" key="2">
    <source>
        <dbReference type="EMBL" id="MCH7411748.1"/>
    </source>
</evidence>
<proteinExistence type="predicted"/>
<feature type="signal peptide" evidence="1">
    <location>
        <begin position="1"/>
        <end position="22"/>
    </location>
</feature>
<gene>
    <name evidence="2" type="ORF">MM239_20345</name>
</gene>
<keyword evidence="3" id="KW-1185">Reference proteome</keyword>
<reference evidence="2" key="1">
    <citation type="submission" date="2022-03" db="EMBL/GenBank/DDBJ databases">
        <title>De novo assembled genomes of Belliella spp. (Cyclobacteriaceae) strains.</title>
        <authorList>
            <person name="Szabo A."/>
            <person name="Korponai K."/>
            <person name="Felfoldi T."/>
        </authorList>
    </citation>
    <scope>NUCLEOTIDE SEQUENCE</scope>
    <source>
        <strain evidence="2">DSM 111904</strain>
    </source>
</reference>
<feature type="chain" id="PRO_5045915762" evidence="1">
    <location>
        <begin position="23"/>
        <end position="95"/>
    </location>
</feature>
<dbReference type="Proteomes" id="UP001165489">
    <property type="component" value="Unassembled WGS sequence"/>
</dbReference>
<comment type="caution">
    <text evidence="2">The sequence shown here is derived from an EMBL/GenBank/DDBJ whole genome shotgun (WGS) entry which is preliminary data.</text>
</comment>
<protein>
    <submittedName>
        <fullName evidence="2">Uncharacterized protein</fullName>
    </submittedName>
</protein>
<accession>A0ABS9V5U5</accession>
<organism evidence="2 3">
    <name type="scientific">Belliella filtrata</name>
    <dbReference type="NCBI Taxonomy" id="2923435"/>
    <lineage>
        <taxon>Bacteria</taxon>
        <taxon>Pseudomonadati</taxon>
        <taxon>Bacteroidota</taxon>
        <taxon>Cytophagia</taxon>
        <taxon>Cytophagales</taxon>
        <taxon>Cyclobacteriaceae</taxon>
        <taxon>Belliella</taxon>
    </lineage>
</organism>
<name>A0ABS9V5U5_9BACT</name>
<keyword evidence="1" id="KW-0732">Signal</keyword>
<evidence type="ECO:0000256" key="1">
    <source>
        <dbReference type="SAM" id="SignalP"/>
    </source>
</evidence>